<reference evidence="8" key="2">
    <citation type="journal article" date="2017" name="Stand. Genomic Sci.">
        <title>Complete genome sequence of the sulfur-oxidizing chemolithoautotrophic Sulfurovum lithotrophicum 42BKTT.</title>
        <authorList>
            <person name="Jeon W."/>
            <person name="Priscilla L."/>
            <person name="Park G."/>
            <person name="Lee H."/>
            <person name="Lee N."/>
            <person name="Lee D."/>
            <person name="Kwon H."/>
            <person name="Ahn I."/>
            <person name="Lee C."/>
            <person name="Lee H."/>
            <person name="Ahn J."/>
        </authorList>
    </citation>
    <scope>NUCLEOTIDE SEQUENCE [LARGE SCALE GENOMIC DNA]</scope>
    <source>
        <strain evidence="8">ATCC BAA-797 / 42BKT</strain>
    </source>
</reference>
<keyword evidence="3 5" id="KW-1133">Transmembrane helix</keyword>
<keyword evidence="8" id="KW-1185">Reference proteome</keyword>
<evidence type="ECO:0000256" key="4">
    <source>
        <dbReference type="ARBA" id="ARBA00023136"/>
    </source>
</evidence>
<organism evidence="7 8">
    <name type="scientific">Sulfurovum lithotrophicum</name>
    <dbReference type="NCBI Taxonomy" id="206403"/>
    <lineage>
        <taxon>Bacteria</taxon>
        <taxon>Pseudomonadati</taxon>
        <taxon>Campylobacterota</taxon>
        <taxon>Epsilonproteobacteria</taxon>
        <taxon>Campylobacterales</taxon>
        <taxon>Sulfurovaceae</taxon>
        <taxon>Sulfurovum</taxon>
    </lineage>
</organism>
<feature type="domain" description="O-antigen ligase-related" evidence="6">
    <location>
        <begin position="195"/>
        <end position="326"/>
    </location>
</feature>
<dbReference type="AlphaFoldDB" id="A0A7U4M1N2"/>
<dbReference type="EMBL" id="CP011308">
    <property type="protein sequence ID" value="AKF25182.1"/>
    <property type="molecule type" value="Genomic_DNA"/>
</dbReference>
<dbReference type="InterPro" id="IPR007016">
    <property type="entry name" value="O-antigen_ligase-rel_domated"/>
</dbReference>
<sequence>MKLLRYLPYFFLVLFMIWTGISNNLSLSYEQMVNASKMKQPLLAVLLLVLTIAFIRYKKKIKIKIFFLSLLFPFYYLVISILYKNTYHIQVIALYFAWSFYVFIFSNYWTINKKFLNKFMNSMIIVFFIIILFGIYAISTKGMDLAYFNNRFSFLYENPNFFAQYGQVAFYSILLLIVFDGIKKYNFFWKVLMPLIIFSIAYAAHSRNVMLAMIMFYVVYYIYNLKIKILLKSLFVISIIIFFAVVDTSFLNTASSGRLVIWSYALQDISTNIGLFFGAKDNPDLSVLVHSYNKLNEATGGPVKFHADNMFVELLVEGGIVGIFIFSLPYIYVYRKIKYMEFNQRRVLTAIWVSALAQSFFVTNFTSFFSPASLFFGSIVMLPFMFQRINSK</sequence>
<evidence type="ECO:0000256" key="1">
    <source>
        <dbReference type="ARBA" id="ARBA00004141"/>
    </source>
</evidence>
<feature type="transmembrane region" description="Helical" evidence="5">
    <location>
        <begin position="89"/>
        <end position="109"/>
    </location>
</feature>
<feature type="transmembrane region" description="Helical" evidence="5">
    <location>
        <begin position="65"/>
        <end position="83"/>
    </location>
</feature>
<dbReference type="GO" id="GO:0016020">
    <property type="term" value="C:membrane"/>
    <property type="evidence" value="ECO:0007669"/>
    <property type="project" value="UniProtKB-SubCell"/>
</dbReference>
<dbReference type="InterPro" id="IPR051533">
    <property type="entry name" value="WaaL-like"/>
</dbReference>
<evidence type="ECO:0000313" key="7">
    <source>
        <dbReference type="EMBL" id="AKF25182.1"/>
    </source>
</evidence>
<proteinExistence type="predicted"/>
<evidence type="ECO:0000256" key="3">
    <source>
        <dbReference type="ARBA" id="ARBA00022989"/>
    </source>
</evidence>
<feature type="transmembrane region" description="Helical" evidence="5">
    <location>
        <begin position="314"/>
        <end position="334"/>
    </location>
</feature>
<gene>
    <name evidence="7" type="ORF">YH65_07090</name>
</gene>
<feature type="transmembrane region" description="Helical" evidence="5">
    <location>
        <begin position="121"/>
        <end position="139"/>
    </location>
</feature>
<evidence type="ECO:0000256" key="5">
    <source>
        <dbReference type="SAM" id="Phobius"/>
    </source>
</evidence>
<feature type="transmembrane region" description="Helical" evidence="5">
    <location>
        <begin position="229"/>
        <end position="247"/>
    </location>
</feature>
<reference evidence="7 8" key="1">
    <citation type="submission" date="2015-04" db="EMBL/GenBank/DDBJ databases">
        <title>Complete genome sequence of Sulfurovum lithotrophicum ATCC BAA-797T.</title>
        <authorList>
            <person name="Ahn J."/>
            <person name="Park G."/>
            <person name="Jeon W."/>
            <person name="Jang Y."/>
            <person name="Jang M."/>
            <person name="Lee H."/>
            <person name="Lee H."/>
        </authorList>
    </citation>
    <scope>NUCLEOTIDE SEQUENCE [LARGE SCALE GENOMIC DNA]</scope>
    <source>
        <strain evidence="8">ATCC BAA-797 / 42BKT</strain>
    </source>
</reference>
<feature type="transmembrane region" description="Helical" evidence="5">
    <location>
        <begin position="191"/>
        <end position="223"/>
    </location>
</feature>
<feature type="transmembrane region" description="Helical" evidence="5">
    <location>
        <begin position="159"/>
        <end position="179"/>
    </location>
</feature>
<dbReference type="Proteomes" id="UP000034444">
    <property type="component" value="Chromosome"/>
</dbReference>
<keyword evidence="4 5" id="KW-0472">Membrane</keyword>
<dbReference type="PANTHER" id="PTHR37422">
    <property type="entry name" value="TEICHURONIC ACID BIOSYNTHESIS PROTEIN TUAE"/>
    <property type="match status" value="1"/>
</dbReference>
<feature type="transmembrane region" description="Helical" evidence="5">
    <location>
        <begin position="346"/>
        <end position="362"/>
    </location>
</feature>
<evidence type="ECO:0000313" key="8">
    <source>
        <dbReference type="Proteomes" id="UP000034444"/>
    </source>
</evidence>
<dbReference type="Pfam" id="PF04932">
    <property type="entry name" value="Wzy_C"/>
    <property type="match status" value="1"/>
</dbReference>
<name>A0A7U4M1N2_9BACT</name>
<accession>A0A7U4M1N2</accession>
<comment type="subcellular location">
    <subcellularLocation>
        <location evidence="1">Membrane</location>
        <topology evidence="1">Multi-pass membrane protein</topology>
    </subcellularLocation>
</comment>
<protein>
    <recommendedName>
        <fullName evidence="6">O-antigen ligase-related domain-containing protein</fullName>
    </recommendedName>
</protein>
<dbReference type="PANTHER" id="PTHR37422:SF13">
    <property type="entry name" value="LIPOPOLYSACCHARIDE BIOSYNTHESIS PROTEIN PA4999-RELATED"/>
    <property type="match status" value="1"/>
</dbReference>
<feature type="transmembrane region" description="Helical" evidence="5">
    <location>
        <begin position="41"/>
        <end position="58"/>
    </location>
</feature>
<keyword evidence="2 5" id="KW-0812">Transmembrane</keyword>
<evidence type="ECO:0000259" key="6">
    <source>
        <dbReference type="Pfam" id="PF04932"/>
    </source>
</evidence>
<evidence type="ECO:0000256" key="2">
    <source>
        <dbReference type="ARBA" id="ARBA00022692"/>
    </source>
</evidence>
<feature type="transmembrane region" description="Helical" evidence="5">
    <location>
        <begin position="7"/>
        <end position="29"/>
    </location>
</feature>
<dbReference type="KEGG" id="slh:YH65_07090"/>